<organism evidence="1 2">
    <name type="scientific">Phoenicibacter congonensis</name>
    <dbReference type="NCBI Taxonomy" id="1944646"/>
    <lineage>
        <taxon>Bacteria</taxon>
        <taxon>Bacillati</taxon>
        <taxon>Actinomycetota</taxon>
        <taxon>Coriobacteriia</taxon>
        <taxon>Eggerthellales</taxon>
        <taxon>Eggerthellaceae</taxon>
        <taxon>Phoenicibacter</taxon>
    </lineage>
</organism>
<evidence type="ECO:0000313" key="1">
    <source>
        <dbReference type="EMBL" id="MDO4842503.1"/>
    </source>
</evidence>
<keyword evidence="2" id="KW-1185">Reference proteome</keyword>
<comment type="caution">
    <text evidence="1">The sequence shown here is derived from an EMBL/GenBank/DDBJ whole genome shotgun (WGS) entry which is preliminary data.</text>
</comment>
<accession>A0AA43U6M8</accession>
<dbReference type="EMBL" id="JAUMVS010000194">
    <property type="protein sequence ID" value="MDO4842503.1"/>
    <property type="molecule type" value="Genomic_DNA"/>
</dbReference>
<dbReference type="Proteomes" id="UP001168575">
    <property type="component" value="Unassembled WGS sequence"/>
</dbReference>
<protein>
    <submittedName>
        <fullName evidence="1">Uncharacterized protein</fullName>
    </submittedName>
</protein>
<dbReference type="AlphaFoldDB" id="A0AA43U6M8"/>
<evidence type="ECO:0000313" key="2">
    <source>
        <dbReference type="Proteomes" id="UP001168575"/>
    </source>
</evidence>
<name>A0AA43U6M8_9ACTN</name>
<reference evidence="1" key="1">
    <citation type="submission" date="2023-07" db="EMBL/GenBank/DDBJ databases">
        <title>Between Cages and Wild: Unraveling the Impact of Captivity on Animal Microbiomes and Antimicrobial Resistance.</title>
        <authorList>
            <person name="Schmartz G.P."/>
            <person name="Rehner J."/>
            <person name="Schuff M.J."/>
            <person name="Becker S.L."/>
            <person name="Kravczyk M."/>
            <person name="Gurevich A."/>
            <person name="Francke R."/>
            <person name="Mueller R."/>
            <person name="Keller V."/>
            <person name="Keller A."/>
        </authorList>
    </citation>
    <scope>NUCLEOTIDE SEQUENCE</scope>
    <source>
        <strain evidence="1">S12M_St_49</strain>
    </source>
</reference>
<sequence>MATLEELNSKMSEFVRMESELGFTEFVEYYNDLMAFLQAEYGNLDQDALIKCKGMCMIVAGNAKMRALRKDANRKKFTKMGEKAYFWEDAIARRLKKDGMSEQELDDKVGALWE</sequence>
<gene>
    <name evidence="1" type="ORF">Q3982_07505</name>
</gene>
<proteinExistence type="predicted"/>